<dbReference type="GO" id="GO:0051028">
    <property type="term" value="P:mRNA transport"/>
    <property type="evidence" value="ECO:0007669"/>
    <property type="project" value="UniProtKB-KW"/>
</dbReference>
<dbReference type="GO" id="GO:0031965">
    <property type="term" value="C:nuclear membrane"/>
    <property type="evidence" value="ECO:0007669"/>
    <property type="project" value="UniProtKB-SubCell"/>
</dbReference>
<keyword evidence="15" id="KW-1185">Reference proteome</keyword>
<evidence type="ECO:0000256" key="12">
    <source>
        <dbReference type="ARBA" id="ARBA00023242"/>
    </source>
</evidence>
<evidence type="ECO:0000256" key="3">
    <source>
        <dbReference type="ARBA" id="ARBA00005760"/>
    </source>
</evidence>
<feature type="transmembrane region" description="Helical" evidence="13">
    <location>
        <begin position="259"/>
        <end position="290"/>
    </location>
</feature>
<keyword evidence="5 13" id="KW-0812">Transmembrane</keyword>
<dbReference type="PANTHER" id="PTHR13269:SF6">
    <property type="entry name" value="NUCLEOPORIN NDC1"/>
    <property type="match status" value="1"/>
</dbReference>
<feature type="transmembrane region" description="Helical" evidence="13">
    <location>
        <begin position="48"/>
        <end position="74"/>
    </location>
</feature>
<dbReference type="GO" id="GO:0106166">
    <property type="term" value="F:spindle pole body-nuclear membrane anchor activity"/>
    <property type="evidence" value="ECO:0007669"/>
    <property type="project" value="TreeGrafter"/>
</dbReference>
<evidence type="ECO:0000256" key="4">
    <source>
        <dbReference type="ARBA" id="ARBA00022448"/>
    </source>
</evidence>
<dbReference type="AlphaFoldDB" id="A0AAN6V7X7"/>
<keyword evidence="7" id="KW-0653">Protein transport</keyword>
<dbReference type="GO" id="GO:0070631">
    <property type="term" value="P:spindle pole body localization"/>
    <property type="evidence" value="ECO:0007669"/>
    <property type="project" value="TreeGrafter"/>
</dbReference>
<dbReference type="EMBL" id="MU853561">
    <property type="protein sequence ID" value="KAK4146429.1"/>
    <property type="molecule type" value="Genomic_DNA"/>
</dbReference>
<keyword evidence="10" id="KW-0906">Nuclear pore complex</keyword>
<feature type="transmembrane region" description="Helical" evidence="13">
    <location>
        <begin position="206"/>
        <end position="227"/>
    </location>
</feature>
<keyword evidence="4" id="KW-0813">Transport</keyword>
<feature type="transmembrane region" description="Helical" evidence="13">
    <location>
        <begin position="21"/>
        <end position="42"/>
    </location>
</feature>
<evidence type="ECO:0000313" key="15">
    <source>
        <dbReference type="Proteomes" id="UP001302676"/>
    </source>
</evidence>
<evidence type="ECO:0000256" key="2">
    <source>
        <dbReference type="ARBA" id="ARBA00004567"/>
    </source>
</evidence>
<keyword evidence="8 13" id="KW-1133">Transmembrane helix</keyword>
<gene>
    <name evidence="14" type="ORF">C8A04DRAFT_25651</name>
</gene>
<dbReference type="GO" id="GO:0015031">
    <property type="term" value="P:protein transport"/>
    <property type="evidence" value="ECO:0007669"/>
    <property type="project" value="UniProtKB-KW"/>
</dbReference>
<evidence type="ECO:0000256" key="11">
    <source>
        <dbReference type="ARBA" id="ARBA00023136"/>
    </source>
</evidence>
<evidence type="ECO:0000256" key="13">
    <source>
        <dbReference type="SAM" id="Phobius"/>
    </source>
</evidence>
<dbReference type="RefSeq" id="XP_062639800.1">
    <property type="nucleotide sequence ID" value="XM_062779640.1"/>
</dbReference>
<dbReference type="InterPro" id="IPR019049">
    <property type="entry name" value="Nucleoporin_prot_Ndc1/Nup"/>
</dbReference>
<sequence>MAAATVRRSPYKDFLQPALQRRFATASLGVLAVTYIQALFLANWSSLFWSWFPLSATGFRAIALFFCGILIIILRISQYHPGLRTSDSGISTFFRYAPRLETAETIVTYTLSAVIFSFIYIWSLSEDSGLEFITYFTADRARLNEKPLFLISHLVLLGLYQGFLHLFCDVDRLSLGVAKPQNGEKKAEEGDAAIQMRRLKEQLPAILVRTVNISLIGLILSTIIYPLTVRSAVWKTSLVFLRPIYNLPRSNMLPPTAPFAFWFLVRTFLVSLLLTFSWAAANTAFSLFLVKHPLKNGKPLTSDSKDPNGSLLNGLKNKKLSIKCFAMWELAFIARDFADRRKAIYEDIDRKDGPMWSQVYQICLDTLKTLETSIDAYTAPPPPPPTAADVKAEQQKVRTTEPPRNEEIFQPIPQHKGLRNQVEKAVHQVALAPGQTSQLSPAAKKAVESAKHQLLKIQKEATGSDDPQGLFQDFALRALHSPFGWPFRHQYRRRLAHAVLGSPYGEPSLYVNAACALAGLTVHSLREDRYGNVQRDVATLIRALTGVTKKLEGFQAGLATHWTDVEAERTCPEVEEVLAALKDGLARTIEGFGPYARELRLSLTDMRLAREAAGVEEAEQEMEEVGRGR</sequence>
<dbReference type="GO" id="GO:0005816">
    <property type="term" value="C:spindle pole body"/>
    <property type="evidence" value="ECO:0007669"/>
    <property type="project" value="TreeGrafter"/>
</dbReference>
<comment type="subcellular location">
    <subcellularLocation>
        <location evidence="1">Nucleus membrane</location>
        <topology evidence="1">Multi-pass membrane protein</topology>
    </subcellularLocation>
    <subcellularLocation>
        <location evidence="2">Nucleus</location>
        <location evidence="2">Nuclear pore complex</location>
    </subcellularLocation>
</comment>
<proteinExistence type="inferred from homology"/>
<reference evidence="14" key="2">
    <citation type="submission" date="2023-05" db="EMBL/GenBank/DDBJ databases">
        <authorList>
            <consortium name="Lawrence Berkeley National Laboratory"/>
            <person name="Steindorff A."/>
            <person name="Hensen N."/>
            <person name="Bonometti L."/>
            <person name="Westerberg I."/>
            <person name="Brannstrom I.O."/>
            <person name="Guillou S."/>
            <person name="Cros-Aarteil S."/>
            <person name="Calhoun S."/>
            <person name="Haridas S."/>
            <person name="Kuo A."/>
            <person name="Mondo S."/>
            <person name="Pangilinan J."/>
            <person name="Riley R."/>
            <person name="Labutti K."/>
            <person name="Andreopoulos B."/>
            <person name="Lipzen A."/>
            <person name="Chen C."/>
            <person name="Yanf M."/>
            <person name="Daum C."/>
            <person name="Ng V."/>
            <person name="Clum A."/>
            <person name="Ohm R."/>
            <person name="Martin F."/>
            <person name="Silar P."/>
            <person name="Natvig D."/>
            <person name="Lalanne C."/>
            <person name="Gautier V."/>
            <person name="Ament-Velasquez S.L."/>
            <person name="Kruys A."/>
            <person name="Hutchinson M.I."/>
            <person name="Powell A.J."/>
            <person name="Barry K."/>
            <person name="Miller A.N."/>
            <person name="Grigoriev I.V."/>
            <person name="Debuchy R."/>
            <person name="Gladieux P."/>
            <person name="Thoren M.H."/>
            <person name="Johannesson H."/>
        </authorList>
    </citation>
    <scope>NUCLEOTIDE SEQUENCE</scope>
    <source>
        <strain evidence="14">CBS 141.50</strain>
    </source>
</reference>
<evidence type="ECO:0000256" key="10">
    <source>
        <dbReference type="ARBA" id="ARBA00023132"/>
    </source>
</evidence>
<keyword evidence="12" id="KW-0539">Nucleus</keyword>
<keyword evidence="9" id="KW-0811">Translocation</keyword>
<dbReference type="GeneID" id="87816253"/>
<comment type="similarity">
    <text evidence="3">Belongs to the NDC1 family.</text>
</comment>
<evidence type="ECO:0000256" key="7">
    <source>
        <dbReference type="ARBA" id="ARBA00022927"/>
    </source>
</evidence>
<dbReference type="PANTHER" id="PTHR13269">
    <property type="entry name" value="NUCLEOPORIN NDC1"/>
    <property type="match status" value="1"/>
</dbReference>
<evidence type="ECO:0000256" key="8">
    <source>
        <dbReference type="ARBA" id="ARBA00022989"/>
    </source>
</evidence>
<evidence type="ECO:0000256" key="9">
    <source>
        <dbReference type="ARBA" id="ARBA00023010"/>
    </source>
</evidence>
<dbReference type="GO" id="GO:0006999">
    <property type="term" value="P:nuclear pore organization"/>
    <property type="evidence" value="ECO:0007669"/>
    <property type="project" value="TreeGrafter"/>
</dbReference>
<name>A0AAN6V7X7_9PEZI</name>
<reference evidence="14" key="1">
    <citation type="journal article" date="2023" name="Mol. Phylogenet. Evol.">
        <title>Genome-scale phylogeny and comparative genomics of the fungal order Sordariales.</title>
        <authorList>
            <person name="Hensen N."/>
            <person name="Bonometti L."/>
            <person name="Westerberg I."/>
            <person name="Brannstrom I.O."/>
            <person name="Guillou S."/>
            <person name="Cros-Aarteil S."/>
            <person name="Calhoun S."/>
            <person name="Haridas S."/>
            <person name="Kuo A."/>
            <person name="Mondo S."/>
            <person name="Pangilinan J."/>
            <person name="Riley R."/>
            <person name="LaButti K."/>
            <person name="Andreopoulos B."/>
            <person name="Lipzen A."/>
            <person name="Chen C."/>
            <person name="Yan M."/>
            <person name="Daum C."/>
            <person name="Ng V."/>
            <person name="Clum A."/>
            <person name="Steindorff A."/>
            <person name="Ohm R.A."/>
            <person name="Martin F."/>
            <person name="Silar P."/>
            <person name="Natvig D.O."/>
            <person name="Lalanne C."/>
            <person name="Gautier V."/>
            <person name="Ament-Velasquez S.L."/>
            <person name="Kruys A."/>
            <person name="Hutchinson M.I."/>
            <person name="Powell A.J."/>
            <person name="Barry K."/>
            <person name="Miller A.N."/>
            <person name="Grigoriev I.V."/>
            <person name="Debuchy R."/>
            <person name="Gladieux P."/>
            <person name="Hiltunen Thoren M."/>
            <person name="Johannesson H."/>
        </authorList>
    </citation>
    <scope>NUCLEOTIDE SEQUENCE</scope>
    <source>
        <strain evidence="14">CBS 141.50</strain>
    </source>
</reference>
<evidence type="ECO:0000313" key="14">
    <source>
        <dbReference type="EMBL" id="KAK4146429.1"/>
    </source>
</evidence>
<dbReference type="Pfam" id="PF09531">
    <property type="entry name" value="Ndc1_Nup"/>
    <property type="match status" value="1"/>
</dbReference>
<accession>A0AAN6V7X7</accession>
<dbReference type="GO" id="GO:0070762">
    <property type="term" value="C:nuclear pore transmembrane ring"/>
    <property type="evidence" value="ECO:0007669"/>
    <property type="project" value="TreeGrafter"/>
</dbReference>
<dbReference type="Proteomes" id="UP001302676">
    <property type="component" value="Unassembled WGS sequence"/>
</dbReference>
<comment type="caution">
    <text evidence="14">The sequence shown here is derived from an EMBL/GenBank/DDBJ whole genome shotgun (WGS) entry which is preliminary data.</text>
</comment>
<keyword evidence="6" id="KW-0509">mRNA transport</keyword>
<evidence type="ECO:0000256" key="5">
    <source>
        <dbReference type="ARBA" id="ARBA00022692"/>
    </source>
</evidence>
<evidence type="ECO:0000256" key="1">
    <source>
        <dbReference type="ARBA" id="ARBA00004232"/>
    </source>
</evidence>
<feature type="transmembrane region" description="Helical" evidence="13">
    <location>
        <begin position="106"/>
        <end position="125"/>
    </location>
</feature>
<organism evidence="14 15">
    <name type="scientific">Dichotomopilus funicola</name>
    <dbReference type="NCBI Taxonomy" id="1934379"/>
    <lineage>
        <taxon>Eukaryota</taxon>
        <taxon>Fungi</taxon>
        <taxon>Dikarya</taxon>
        <taxon>Ascomycota</taxon>
        <taxon>Pezizomycotina</taxon>
        <taxon>Sordariomycetes</taxon>
        <taxon>Sordariomycetidae</taxon>
        <taxon>Sordariales</taxon>
        <taxon>Chaetomiaceae</taxon>
        <taxon>Dichotomopilus</taxon>
    </lineage>
</organism>
<evidence type="ECO:0000256" key="6">
    <source>
        <dbReference type="ARBA" id="ARBA00022816"/>
    </source>
</evidence>
<keyword evidence="11 13" id="KW-0472">Membrane</keyword>
<protein>
    <submittedName>
        <fullName evidence="14">Nucleoporin protein Ndc1-Nup</fullName>
    </submittedName>
</protein>